<dbReference type="EC" id="2.-.-.-" evidence="2"/>
<keyword evidence="2" id="KW-0808">Transferase</keyword>
<evidence type="ECO:0000313" key="3">
    <source>
        <dbReference type="Proteomes" id="UP001172708"/>
    </source>
</evidence>
<dbReference type="SUPFAM" id="SSF55729">
    <property type="entry name" value="Acyl-CoA N-acyltransferases (Nat)"/>
    <property type="match status" value="1"/>
</dbReference>
<organism evidence="2 3">
    <name type="scientific">Demequina muriae</name>
    <dbReference type="NCBI Taxonomy" id="3051664"/>
    <lineage>
        <taxon>Bacteria</taxon>
        <taxon>Bacillati</taxon>
        <taxon>Actinomycetota</taxon>
        <taxon>Actinomycetes</taxon>
        <taxon>Micrococcales</taxon>
        <taxon>Demequinaceae</taxon>
        <taxon>Demequina</taxon>
    </lineage>
</organism>
<dbReference type="PANTHER" id="PTHR43441:SF3">
    <property type="entry name" value="ACETYLTRANSFERASE"/>
    <property type="match status" value="1"/>
</dbReference>
<dbReference type="GO" id="GO:0016740">
    <property type="term" value="F:transferase activity"/>
    <property type="evidence" value="ECO:0007669"/>
    <property type="project" value="UniProtKB-KW"/>
</dbReference>
<gene>
    <name evidence="2" type="ORF">QQX02_01330</name>
</gene>
<dbReference type="InterPro" id="IPR016181">
    <property type="entry name" value="Acyl_CoA_acyltransferase"/>
</dbReference>
<feature type="domain" description="N-acetyltransferase" evidence="1">
    <location>
        <begin position="16"/>
        <end position="179"/>
    </location>
</feature>
<dbReference type="InterPro" id="IPR000182">
    <property type="entry name" value="GNAT_dom"/>
</dbReference>
<dbReference type="InterPro" id="IPR051908">
    <property type="entry name" value="Ribosomal_N-acetyltransferase"/>
</dbReference>
<proteinExistence type="predicted"/>
<dbReference type="Proteomes" id="UP001172708">
    <property type="component" value="Unassembled WGS sequence"/>
</dbReference>
<dbReference type="Pfam" id="PF13302">
    <property type="entry name" value="Acetyltransf_3"/>
    <property type="match status" value="1"/>
</dbReference>
<dbReference type="Gene3D" id="3.40.630.30">
    <property type="match status" value="1"/>
</dbReference>
<evidence type="ECO:0000313" key="2">
    <source>
        <dbReference type="EMBL" id="MDN4479566.1"/>
    </source>
</evidence>
<dbReference type="PROSITE" id="PS51186">
    <property type="entry name" value="GNAT"/>
    <property type="match status" value="1"/>
</dbReference>
<accession>A0ABT8GF39</accession>
<sequence length="211" mass="22813">MTLLRNAPTRIETPRLRLRPFHAADADALTTLVTASIDHLTPWQPWAADEPVSIEQRREAIDTLAAQFAAGEAAHYAVVRRDDGRLLGSVALVTGKTPERVEIGYWVGASHVRRGYASEAAGALTQAALGPMGLPCVELWANADNEASNAVARRMGFTFVGVEPSYAQQGSPPMRVWVAEPDLLDEEILLPTQLWMFAADGTELTGPPETG</sequence>
<evidence type="ECO:0000259" key="1">
    <source>
        <dbReference type="PROSITE" id="PS51186"/>
    </source>
</evidence>
<dbReference type="RefSeq" id="WP_301140733.1">
    <property type="nucleotide sequence ID" value="NZ_JAUHQA010000001.1"/>
</dbReference>
<protein>
    <submittedName>
        <fullName evidence="2">GNAT family protein</fullName>
        <ecNumber evidence="2">2.-.-.-</ecNumber>
    </submittedName>
</protein>
<dbReference type="PANTHER" id="PTHR43441">
    <property type="entry name" value="RIBOSOMAL-PROTEIN-SERINE ACETYLTRANSFERASE"/>
    <property type="match status" value="1"/>
</dbReference>
<name>A0ABT8GF39_9MICO</name>
<reference evidence="2" key="1">
    <citation type="submission" date="2023-06" db="EMBL/GenBank/DDBJ databases">
        <title>Egi l300058.</title>
        <authorList>
            <person name="Gao L."/>
            <person name="Fang B.-Z."/>
            <person name="Li W.-J."/>
        </authorList>
    </citation>
    <scope>NUCLEOTIDE SEQUENCE</scope>
    <source>
        <strain evidence="2">EGI L300058</strain>
    </source>
</reference>
<keyword evidence="3" id="KW-1185">Reference proteome</keyword>
<dbReference type="EMBL" id="JAUHQA010000001">
    <property type="protein sequence ID" value="MDN4479566.1"/>
    <property type="molecule type" value="Genomic_DNA"/>
</dbReference>
<comment type="caution">
    <text evidence="2">The sequence shown here is derived from an EMBL/GenBank/DDBJ whole genome shotgun (WGS) entry which is preliminary data.</text>
</comment>